<name>A0A1I6NSX0_9CAUL</name>
<evidence type="ECO:0000313" key="2">
    <source>
        <dbReference type="EMBL" id="SFS30938.1"/>
    </source>
</evidence>
<dbReference type="RefSeq" id="WP_092306314.1">
    <property type="nucleotide sequence ID" value="NZ_FOZV01000001.1"/>
</dbReference>
<organism evidence="2 3">
    <name type="scientific">Brevundimonas viscosa</name>
    <dbReference type="NCBI Taxonomy" id="871741"/>
    <lineage>
        <taxon>Bacteria</taxon>
        <taxon>Pseudomonadati</taxon>
        <taxon>Pseudomonadota</taxon>
        <taxon>Alphaproteobacteria</taxon>
        <taxon>Caulobacterales</taxon>
        <taxon>Caulobacteraceae</taxon>
        <taxon>Brevundimonas</taxon>
    </lineage>
</organism>
<gene>
    <name evidence="2" type="ORF">SAMN05192570_0451</name>
</gene>
<feature type="region of interest" description="Disordered" evidence="1">
    <location>
        <begin position="1"/>
        <end position="66"/>
    </location>
</feature>
<reference evidence="3" key="1">
    <citation type="submission" date="2016-10" db="EMBL/GenBank/DDBJ databases">
        <authorList>
            <person name="Varghese N."/>
            <person name="Submissions S."/>
        </authorList>
    </citation>
    <scope>NUCLEOTIDE SEQUENCE [LARGE SCALE GENOMIC DNA]</scope>
    <source>
        <strain evidence="3">CGMCC 1.10683</strain>
    </source>
</reference>
<proteinExistence type="predicted"/>
<evidence type="ECO:0000313" key="3">
    <source>
        <dbReference type="Proteomes" id="UP000198788"/>
    </source>
</evidence>
<feature type="compositionally biased region" description="Gly residues" evidence="1">
    <location>
        <begin position="49"/>
        <end position="66"/>
    </location>
</feature>
<dbReference type="EMBL" id="FOZV01000001">
    <property type="protein sequence ID" value="SFS30938.1"/>
    <property type="molecule type" value="Genomic_DNA"/>
</dbReference>
<accession>A0A1I6NSX0</accession>
<dbReference type="Proteomes" id="UP000198788">
    <property type="component" value="Unassembled WGS sequence"/>
</dbReference>
<evidence type="ECO:0000256" key="1">
    <source>
        <dbReference type="SAM" id="MobiDB-lite"/>
    </source>
</evidence>
<sequence length="66" mass="6267">MTDKPQTDISQNDRPPDPTDAATGGSAGHRRPDQGGAPPGKAEPQPATGGEGAAGAGGPGGFGTGD</sequence>
<keyword evidence="3" id="KW-1185">Reference proteome</keyword>
<protein>
    <submittedName>
        <fullName evidence="2">Uncharacterized protein</fullName>
    </submittedName>
</protein>
<dbReference type="STRING" id="871741.SAMN05192570_0451"/>
<dbReference type="AlphaFoldDB" id="A0A1I6NSX0"/>